<proteinExistence type="predicted"/>
<protein>
    <submittedName>
        <fullName evidence="2">Uncharacterized protein</fullName>
    </submittedName>
</protein>
<dbReference type="Proteomes" id="UP000179242">
    <property type="component" value="Unassembled WGS sequence"/>
</dbReference>
<dbReference type="AlphaFoldDB" id="A0A1F4U684"/>
<evidence type="ECO:0000256" key="1">
    <source>
        <dbReference type="SAM" id="SignalP"/>
    </source>
</evidence>
<feature type="signal peptide" evidence="1">
    <location>
        <begin position="1"/>
        <end position="20"/>
    </location>
</feature>
<organism evidence="2 3">
    <name type="scientific">candidate division WOR-1 bacterium RIFOXYC2_FULL_46_14</name>
    <dbReference type="NCBI Taxonomy" id="1802587"/>
    <lineage>
        <taxon>Bacteria</taxon>
        <taxon>Bacillati</taxon>
        <taxon>Saganbacteria</taxon>
    </lineage>
</organism>
<evidence type="ECO:0000313" key="2">
    <source>
        <dbReference type="EMBL" id="OGC40478.1"/>
    </source>
</evidence>
<sequence>MRILLTISALLAALAVFAAAAPFYESADFSINFSPDYPLIIGKETQIKVVSPITARRVTAVFDNEDKVRLNFENGSWLGKYLIPADFESGWHPLNIYFVKKAEAEPNLFQKFFFFIRLRSPEPKYKDTLIKRSMNIRIFKQEELDANPLLLSSSYPSNEAEVVLHIERATLEGYQEIGGEPEGATLDELLGKPVSKEAFPLRIKGSRIFTFNQKTVEGTKESYLPGAGREESLRINVSGKMDGTEIDANFFSTSSLSTTQTSTREEKVSILLRRGSLEAYMGDFTADLNDTEFTPLTQLISGIRIQGENKYGGFKAIVSTPKGSAKITRLYGNGTQGPYYLTPAPVEVDSERVYLNDLLQKRGDEYTIDYNAGTITFRKKTLISTDIIETYYNYRETIYQHGLYAFRGYVKPSDRLRIGASYINDSDSLQNAQSIQSQTGANPKSHQVFGLDSTVKLWDTLSIDSEFAISDKNHNLLGVGTRETGTAGKIAGTGYWGPFMLKGNYKKINPGFVTAAVALPKTNLLDYGGTIGFTPFNFFSAQGDYNYNRYTEAGINYEISGKALRSKLSLSPFPRLDYTLSEDENSNDPVTGSTIRRIINRNRLLANYDNIGIFNFSAKGEKERRLYRSPSEEVITYDTASAGISTNSNLKIFSGSANAEYKRTTDTLNPVFSTKTYDLKLSASPSESYLLSTNVHYVDDGKDGKSNVTDLSYKIYPVQMLGSDGNYSISSVKESFGSSEARVSKQSGSFKLDFRPIKPLRLRYYFKPNFTLFDATGAKIYNNENQQAEATWAVLNDAVLGYSYKTIDNFSIDKSSYPLLDRKSSASFTTSNLYTLKAAPLSFLSTEFNVVSDNSIGDTLISTTGASAVYRRDNARVLEYNAAIRTSLTQVIAVDTKYSHKTTLKGSGESFSDSTYTIDQTGSIKGTLNPNPDWSFSASGAATFSQDLLNKTKTYILSPGLGFIYRWGTVFRIDGDYVYSRSYSALRNSTHKFSLKAKYSLSQYVNVSFTYEHERSGNPYYRTTDLAGIVEINI</sequence>
<keyword evidence="1" id="KW-0732">Signal</keyword>
<name>A0A1F4U684_UNCSA</name>
<feature type="chain" id="PRO_5009514761" evidence="1">
    <location>
        <begin position="21"/>
        <end position="1034"/>
    </location>
</feature>
<comment type="caution">
    <text evidence="2">The sequence shown here is derived from an EMBL/GenBank/DDBJ whole genome shotgun (WGS) entry which is preliminary data.</text>
</comment>
<dbReference type="EMBL" id="MEUJ01000004">
    <property type="protein sequence ID" value="OGC40478.1"/>
    <property type="molecule type" value="Genomic_DNA"/>
</dbReference>
<accession>A0A1F4U684</accession>
<evidence type="ECO:0000313" key="3">
    <source>
        <dbReference type="Proteomes" id="UP000179242"/>
    </source>
</evidence>
<gene>
    <name evidence="2" type="ORF">A2438_04385</name>
</gene>
<reference evidence="2 3" key="1">
    <citation type="journal article" date="2016" name="Nat. Commun.">
        <title>Thousands of microbial genomes shed light on interconnected biogeochemical processes in an aquifer system.</title>
        <authorList>
            <person name="Anantharaman K."/>
            <person name="Brown C.T."/>
            <person name="Hug L.A."/>
            <person name="Sharon I."/>
            <person name="Castelle C.J."/>
            <person name="Probst A.J."/>
            <person name="Thomas B.C."/>
            <person name="Singh A."/>
            <person name="Wilkins M.J."/>
            <person name="Karaoz U."/>
            <person name="Brodie E.L."/>
            <person name="Williams K.H."/>
            <person name="Hubbard S.S."/>
            <person name="Banfield J.F."/>
        </authorList>
    </citation>
    <scope>NUCLEOTIDE SEQUENCE [LARGE SCALE GENOMIC DNA]</scope>
</reference>